<evidence type="ECO:0000313" key="5">
    <source>
        <dbReference type="EMBL" id="XBS89785.1"/>
    </source>
</evidence>
<keyword evidence="2" id="KW-0547">Nucleotide-binding</keyword>
<evidence type="ECO:0000259" key="4">
    <source>
        <dbReference type="PROSITE" id="PS50893"/>
    </source>
</evidence>
<dbReference type="SMART" id="SM00382">
    <property type="entry name" value="AAA"/>
    <property type="match status" value="1"/>
</dbReference>
<dbReference type="AlphaFoldDB" id="A0AAU7QJT4"/>
<dbReference type="InterPro" id="IPR027417">
    <property type="entry name" value="P-loop_NTPase"/>
</dbReference>
<dbReference type="InterPro" id="IPR003439">
    <property type="entry name" value="ABC_transporter-like_ATP-bd"/>
</dbReference>
<keyword evidence="1" id="KW-0813">Transport</keyword>
<dbReference type="Pfam" id="PF00005">
    <property type="entry name" value="ABC_tran"/>
    <property type="match status" value="1"/>
</dbReference>
<evidence type="ECO:0000256" key="1">
    <source>
        <dbReference type="ARBA" id="ARBA00022448"/>
    </source>
</evidence>
<dbReference type="EMBL" id="CP157948">
    <property type="protein sequence ID" value="XBS89785.1"/>
    <property type="molecule type" value="Genomic_DNA"/>
</dbReference>
<keyword evidence="3 5" id="KW-0067">ATP-binding</keyword>
<dbReference type="Gene3D" id="3.40.50.300">
    <property type="entry name" value="P-loop containing nucleotide triphosphate hydrolases"/>
    <property type="match status" value="1"/>
</dbReference>
<dbReference type="GO" id="GO:0005524">
    <property type="term" value="F:ATP binding"/>
    <property type="evidence" value="ECO:0007669"/>
    <property type="project" value="UniProtKB-KW"/>
</dbReference>
<organism evidence="5">
    <name type="scientific">Rhodanobacter sp. IGA1.0</name>
    <dbReference type="NCBI Taxonomy" id="3158582"/>
    <lineage>
        <taxon>Bacteria</taxon>
        <taxon>Pseudomonadati</taxon>
        <taxon>Pseudomonadota</taxon>
        <taxon>Gammaproteobacteria</taxon>
        <taxon>Lysobacterales</taxon>
        <taxon>Rhodanobacteraceae</taxon>
        <taxon>Rhodanobacter</taxon>
    </lineage>
</organism>
<sequence length="320" mass="35430">MSPEIRPTAPALVVDNLRKTYRNGVEALKGISLTVQPGDFFALLGPNGAGKSTLIGILSSLVNATDGDARVFGVSVNKQRSEAMKLIGLVPQEINFNQFEKPFDICVNEAGFYGIPRKLAAERAEKYLKELRLWDKAFHQAREMSGGMKRRLMIARAMMNEPKLLILDEPTAGVDIEIRRSMWQFVSAINAAGTTVILTTHYLEEAESLCRNIAIIDHGTIIENTSMKRLLATLDVETFVLDVSEVPAELPQLDGIGFRRIDERTLEAEMARTQNLNALFGALTAGGITVNSMRTKTNRLEELFVRLVEQGRAPAREKTA</sequence>
<feature type="domain" description="ABC transporter" evidence="4">
    <location>
        <begin position="12"/>
        <end position="243"/>
    </location>
</feature>
<dbReference type="InterPro" id="IPR003593">
    <property type="entry name" value="AAA+_ATPase"/>
</dbReference>
<evidence type="ECO:0000256" key="2">
    <source>
        <dbReference type="ARBA" id="ARBA00022741"/>
    </source>
</evidence>
<dbReference type="PANTHER" id="PTHR42711:SF15">
    <property type="entry name" value="ABC-TYPE MULTIDRUG TRANSPORT SYSTEM, ATPASE COMPONENT"/>
    <property type="match status" value="1"/>
</dbReference>
<protein>
    <submittedName>
        <fullName evidence="5">ABC transporter ATP-binding protein</fullName>
    </submittedName>
</protein>
<dbReference type="PANTHER" id="PTHR42711">
    <property type="entry name" value="ABC TRANSPORTER ATP-BINDING PROTEIN"/>
    <property type="match status" value="1"/>
</dbReference>
<dbReference type="SUPFAM" id="SSF52540">
    <property type="entry name" value="P-loop containing nucleoside triphosphate hydrolases"/>
    <property type="match status" value="1"/>
</dbReference>
<proteinExistence type="predicted"/>
<dbReference type="InterPro" id="IPR050763">
    <property type="entry name" value="ABC_transporter_ATP-binding"/>
</dbReference>
<dbReference type="RefSeq" id="WP_350016138.1">
    <property type="nucleotide sequence ID" value="NZ_CP157948.1"/>
</dbReference>
<dbReference type="PROSITE" id="PS50893">
    <property type="entry name" value="ABC_TRANSPORTER_2"/>
    <property type="match status" value="1"/>
</dbReference>
<dbReference type="PROSITE" id="PS00211">
    <property type="entry name" value="ABC_TRANSPORTER_1"/>
    <property type="match status" value="1"/>
</dbReference>
<gene>
    <name evidence="5" type="ORF">ABNK63_15535</name>
</gene>
<name>A0AAU7QJT4_9GAMM</name>
<reference evidence="5" key="1">
    <citation type="submission" date="2024-06" db="EMBL/GenBank/DDBJ databases">
        <authorList>
            <person name="Sun Y."/>
        </authorList>
    </citation>
    <scope>NUCLEOTIDE SEQUENCE</scope>
    <source>
        <strain evidence="5">IGA1.0</strain>
    </source>
</reference>
<accession>A0AAU7QJT4</accession>
<evidence type="ECO:0000256" key="3">
    <source>
        <dbReference type="ARBA" id="ARBA00022840"/>
    </source>
</evidence>
<dbReference type="InterPro" id="IPR017871">
    <property type="entry name" value="ABC_transporter-like_CS"/>
</dbReference>
<dbReference type="GO" id="GO:0016887">
    <property type="term" value="F:ATP hydrolysis activity"/>
    <property type="evidence" value="ECO:0007669"/>
    <property type="project" value="InterPro"/>
</dbReference>